<feature type="domain" description="VWFA" evidence="2">
    <location>
        <begin position="576"/>
        <end position="762"/>
    </location>
</feature>
<evidence type="ECO:0000256" key="1">
    <source>
        <dbReference type="SAM" id="MobiDB-lite"/>
    </source>
</evidence>
<comment type="caution">
    <text evidence="3">The sequence shown here is derived from an EMBL/GenBank/DDBJ whole genome shotgun (WGS) entry which is preliminary data.</text>
</comment>
<protein>
    <submittedName>
        <fullName evidence="3">VWA domain-containing protein</fullName>
    </submittedName>
</protein>
<dbReference type="InterPro" id="IPR036465">
    <property type="entry name" value="vWFA_dom_sf"/>
</dbReference>
<dbReference type="AlphaFoldDB" id="A0A9X2PED9"/>
<feature type="region of interest" description="Disordered" evidence="1">
    <location>
        <begin position="439"/>
        <end position="468"/>
    </location>
</feature>
<dbReference type="SUPFAM" id="SSF53300">
    <property type="entry name" value="vWA-like"/>
    <property type="match status" value="1"/>
</dbReference>
<dbReference type="PROSITE" id="PS50234">
    <property type="entry name" value="VWFA"/>
    <property type="match status" value="1"/>
</dbReference>
<dbReference type="InterPro" id="IPR051928">
    <property type="entry name" value="NorD/CobT"/>
</dbReference>
<dbReference type="Gene3D" id="3.40.50.410">
    <property type="entry name" value="von Willebrand factor, type A domain"/>
    <property type="match status" value="1"/>
</dbReference>
<proteinExistence type="predicted"/>
<reference evidence="3" key="1">
    <citation type="submission" date="2022-08" db="EMBL/GenBank/DDBJ databases">
        <authorList>
            <person name="Li F."/>
        </authorList>
    </citation>
    <scope>NUCLEOTIDE SEQUENCE</scope>
    <source>
        <strain evidence="3">MQZ15Z-1</strain>
    </source>
</reference>
<name>A0A9X2PED9_9HYPH</name>
<evidence type="ECO:0000259" key="2">
    <source>
        <dbReference type="PROSITE" id="PS50234"/>
    </source>
</evidence>
<organism evidence="3 4">
    <name type="scientific">Ancylobacter mangrovi</name>
    <dbReference type="NCBI Taxonomy" id="2972472"/>
    <lineage>
        <taxon>Bacteria</taxon>
        <taxon>Pseudomonadati</taxon>
        <taxon>Pseudomonadota</taxon>
        <taxon>Alphaproteobacteria</taxon>
        <taxon>Hyphomicrobiales</taxon>
        <taxon>Xanthobacteraceae</taxon>
        <taxon>Ancylobacter</taxon>
    </lineage>
</organism>
<dbReference type="EMBL" id="JANTHZ010000010">
    <property type="protein sequence ID" value="MCS0497144.1"/>
    <property type="molecule type" value="Genomic_DNA"/>
</dbReference>
<dbReference type="RefSeq" id="WP_258734299.1">
    <property type="nucleotide sequence ID" value="NZ_JANTHZ010000010.1"/>
</dbReference>
<dbReference type="PANTHER" id="PTHR41248">
    <property type="entry name" value="NORD PROTEIN"/>
    <property type="match status" value="1"/>
</dbReference>
<accession>A0A9X2PED9</accession>
<sequence length="765" mass="82074">MSVLPAIEAPAGARLARLMRGRQTLRGPFETTWRRLEGRFGAGAMEAWAEGALALVEANAGAGCLLAFWQASTGLCGRLDVESLAEAGRQAAAICREAGAKPAAAALDAFARIDTRLADAGERAVWWRSLVKLAMAAPEGVEPLALRATDVLVAGHVAAFEAFVDAGLKAAGRDRARRLAFFALDDALARAMLERIGAGPGFDALEGELKMVLAALWGAAPPFQPPLLQPLPPGARDAPRRVNIAGPVIRMPAVFPGVDEAGARRLYLAAAIHAGAHLAFGNPRFPIARFKPVQMALATLVEDARIEYLAMGRYPGLRRLWAPYHVATPEDGPTTAALLARVARGLFDPSYRDPDELVGKAQRLFREAQERIGDPAISLDIGTRLANDVGQRRLRFDARGHVVEPAYRDDGLGLWDFSDIDPEMTDEVELAVDAARIERREAEDGKADEPPASEPTRRARPSPPASEGRVIATYPEWDAAAGIERADWTSVRAIVPVWGDPRALQRALDRAAPLRARIARLVRAAKVGRALRLKRQAEGHDLDLDAAIETAIARKAGEVTDMRVFRSTVLNQRDLAVLVLVDVSQSTRERLADGATVLDIEKLAVAMLAGKLDQLGDDFALLAFASAGRGDVRVTTVKDFAEPYGGEALSRLAGLESGLSTRLGAALRHAGAAIARVRSFRKLVLVLSDGEPSDIDVASGDLVVDARRAVMALRAAGIDTFGVMLDPAGVGSGARIFGKANAMPVRRAEDLPMRLSELYFRLARR</sequence>
<dbReference type="InterPro" id="IPR002035">
    <property type="entry name" value="VWF_A"/>
</dbReference>
<dbReference type="Pfam" id="PF13519">
    <property type="entry name" value="VWA_2"/>
    <property type="match status" value="1"/>
</dbReference>
<evidence type="ECO:0000313" key="4">
    <source>
        <dbReference type="Proteomes" id="UP001151088"/>
    </source>
</evidence>
<dbReference type="PANTHER" id="PTHR41248:SF1">
    <property type="entry name" value="NORD PROTEIN"/>
    <property type="match status" value="1"/>
</dbReference>
<evidence type="ECO:0000313" key="3">
    <source>
        <dbReference type="EMBL" id="MCS0497144.1"/>
    </source>
</evidence>
<feature type="compositionally biased region" description="Basic and acidic residues" evidence="1">
    <location>
        <begin position="439"/>
        <end position="449"/>
    </location>
</feature>
<gene>
    <name evidence="3" type="ORF">NVS89_18825</name>
</gene>
<dbReference type="Proteomes" id="UP001151088">
    <property type="component" value="Unassembled WGS sequence"/>
</dbReference>
<keyword evidence="4" id="KW-1185">Reference proteome</keyword>
<dbReference type="SMART" id="SM00327">
    <property type="entry name" value="VWA"/>
    <property type="match status" value="1"/>
</dbReference>